<dbReference type="OrthoDB" id="979271at2"/>
<dbReference type="EMBL" id="SMFK01000001">
    <property type="protein sequence ID" value="TDD99406.1"/>
    <property type="molecule type" value="Genomic_DNA"/>
</dbReference>
<evidence type="ECO:0000313" key="2">
    <source>
        <dbReference type="EMBL" id="TDD99406.1"/>
    </source>
</evidence>
<dbReference type="Proteomes" id="UP000295479">
    <property type="component" value="Unassembled WGS sequence"/>
</dbReference>
<dbReference type="RefSeq" id="WP_132000546.1">
    <property type="nucleotide sequence ID" value="NZ_SMFK01000001.1"/>
</dbReference>
<evidence type="ECO:0000256" key="1">
    <source>
        <dbReference type="SAM" id="Phobius"/>
    </source>
</evidence>
<organism evidence="2 3">
    <name type="scientific">Flavobacterium cellulosilyticum</name>
    <dbReference type="NCBI Taxonomy" id="2541731"/>
    <lineage>
        <taxon>Bacteria</taxon>
        <taxon>Pseudomonadati</taxon>
        <taxon>Bacteroidota</taxon>
        <taxon>Flavobacteriia</taxon>
        <taxon>Flavobacteriales</taxon>
        <taxon>Flavobacteriaceae</taxon>
        <taxon>Flavobacterium</taxon>
    </lineage>
</organism>
<feature type="transmembrane region" description="Helical" evidence="1">
    <location>
        <begin position="87"/>
        <end position="104"/>
    </location>
</feature>
<dbReference type="GO" id="GO:0006886">
    <property type="term" value="P:intracellular protein transport"/>
    <property type="evidence" value="ECO:0007669"/>
    <property type="project" value="InterPro"/>
</dbReference>
<proteinExistence type="predicted"/>
<dbReference type="Pfam" id="PF12895">
    <property type="entry name" value="ANAPC3"/>
    <property type="match status" value="1"/>
</dbReference>
<dbReference type="PROSITE" id="PS50236">
    <property type="entry name" value="CHCR"/>
    <property type="match status" value="1"/>
</dbReference>
<gene>
    <name evidence="2" type="ORF">E0F76_01385</name>
</gene>
<keyword evidence="1" id="KW-1133">Transmembrane helix</keyword>
<dbReference type="InterPro" id="IPR011990">
    <property type="entry name" value="TPR-like_helical_dom_sf"/>
</dbReference>
<accession>A0A4R5CJS1</accession>
<dbReference type="GO" id="GO:0016192">
    <property type="term" value="P:vesicle-mediated transport"/>
    <property type="evidence" value="ECO:0007669"/>
    <property type="project" value="InterPro"/>
</dbReference>
<sequence length="240" mass="28065">MSEENYIVFDQYLANELSAEEKANFEKQLSQDQEFAASFAIFKELNLHLENKFGNKEELNAFKKNIKSISKKHFKVKKSKVISFKPWQYAIAASVAILMGMFFFQNINPSFDDYNNPENAYFTERSSVNENLKLAEVAFNAKKYKEAIPYFETILKENKSPEIQYFYAVSLLENNQYQKAETNLAEIKSGTSVYKNKANWYLALSKLKQKEYKSCKEILLTIPDDFEDYDQVQQLLNELD</sequence>
<dbReference type="Gene3D" id="1.25.40.10">
    <property type="entry name" value="Tetratricopeptide repeat domain"/>
    <property type="match status" value="1"/>
</dbReference>
<keyword evidence="1" id="KW-0472">Membrane</keyword>
<evidence type="ECO:0000313" key="3">
    <source>
        <dbReference type="Proteomes" id="UP000295479"/>
    </source>
</evidence>
<keyword evidence="3" id="KW-1185">Reference proteome</keyword>
<name>A0A4R5CJS1_9FLAO</name>
<dbReference type="InterPro" id="IPR000547">
    <property type="entry name" value="Clathrin_H-chain/VPS_repeat"/>
</dbReference>
<reference evidence="2 3" key="1">
    <citation type="submission" date="2019-03" db="EMBL/GenBank/DDBJ databases">
        <title>Flavobacterium AR-3-4 sp. nov. isolated from arctic soil.</title>
        <authorList>
            <person name="Chaudhary D.K."/>
        </authorList>
    </citation>
    <scope>NUCLEOTIDE SEQUENCE [LARGE SCALE GENOMIC DNA]</scope>
    <source>
        <strain evidence="2 3">AR-3-4</strain>
    </source>
</reference>
<dbReference type="SUPFAM" id="SSF48452">
    <property type="entry name" value="TPR-like"/>
    <property type="match status" value="1"/>
</dbReference>
<dbReference type="AlphaFoldDB" id="A0A4R5CJS1"/>
<keyword evidence="1" id="KW-0812">Transmembrane</keyword>
<protein>
    <submittedName>
        <fullName evidence="2">Tetratricopeptide repeat protein</fullName>
    </submittedName>
</protein>
<comment type="caution">
    <text evidence="2">The sequence shown here is derived from an EMBL/GenBank/DDBJ whole genome shotgun (WGS) entry which is preliminary data.</text>
</comment>